<evidence type="ECO:0000259" key="2">
    <source>
        <dbReference type="Pfam" id="PF02801"/>
    </source>
</evidence>
<feature type="transmembrane region" description="Helical" evidence="1">
    <location>
        <begin position="85"/>
        <end position="110"/>
    </location>
</feature>
<dbReference type="Gene3D" id="3.40.47.10">
    <property type="match status" value="1"/>
</dbReference>
<protein>
    <recommendedName>
        <fullName evidence="2">Beta-ketoacyl synthase C-terminal domain-containing protein</fullName>
    </recommendedName>
</protein>
<dbReference type="OrthoDB" id="5334845at2759"/>
<dbReference type="AlphaFoldDB" id="A0A3P7MH47"/>
<dbReference type="InterPro" id="IPR016039">
    <property type="entry name" value="Thiolase-like"/>
</dbReference>
<dbReference type="Pfam" id="PF02801">
    <property type="entry name" value="Ketoacyl-synt_C"/>
    <property type="match status" value="1"/>
</dbReference>
<feature type="domain" description="Beta-ketoacyl synthase C-terminal" evidence="2">
    <location>
        <begin position="111"/>
        <end position="138"/>
    </location>
</feature>
<sequence length="140" mass="15050">MSLSDAYNLVSPEPTGSGAFRSMKAALDDAGLHDMDQTDVHEVFHFEAVFSAFTEINNPLLFVTPDPPLTHTDSSAVYPPLCPSVVTIVFCIFSLISATPLSSVCILAFLKVGHINCHATSTPLGDMIELAAIAQLLEHY</sequence>
<keyword evidence="1" id="KW-0812">Transmembrane</keyword>
<feature type="non-terminal residue" evidence="3">
    <location>
        <position position="140"/>
    </location>
</feature>
<gene>
    <name evidence="3" type="ORF">DILT_LOCUS14685</name>
</gene>
<name>A0A3P7MH47_DIBLA</name>
<dbReference type="Proteomes" id="UP000281553">
    <property type="component" value="Unassembled WGS sequence"/>
</dbReference>
<keyword evidence="1" id="KW-0472">Membrane</keyword>
<dbReference type="InterPro" id="IPR014031">
    <property type="entry name" value="Ketoacyl_synth_C"/>
</dbReference>
<organism evidence="3 4">
    <name type="scientific">Dibothriocephalus latus</name>
    <name type="common">Fish tapeworm</name>
    <name type="synonym">Diphyllobothrium latum</name>
    <dbReference type="NCBI Taxonomy" id="60516"/>
    <lineage>
        <taxon>Eukaryota</taxon>
        <taxon>Metazoa</taxon>
        <taxon>Spiralia</taxon>
        <taxon>Lophotrochozoa</taxon>
        <taxon>Platyhelminthes</taxon>
        <taxon>Cestoda</taxon>
        <taxon>Eucestoda</taxon>
        <taxon>Diphyllobothriidea</taxon>
        <taxon>Diphyllobothriidae</taxon>
        <taxon>Dibothriocephalus</taxon>
    </lineage>
</organism>
<keyword evidence="1" id="KW-1133">Transmembrane helix</keyword>
<evidence type="ECO:0000313" key="3">
    <source>
        <dbReference type="EMBL" id="VDN25770.1"/>
    </source>
</evidence>
<dbReference type="GO" id="GO:0016746">
    <property type="term" value="F:acyltransferase activity"/>
    <property type="evidence" value="ECO:0007669"/>
    <property type="project" value="InterPro"/>
</dbReference>
<evidence type="ECO:0000313" key="4">
    <source>
        <dbReference type="Proteomes" id="UP000281553"/>
    </source>
</evidence>
<reference evidence="3 4" key="1">
    <citation type="submission" date="2018-11" db="EMBL/GenBank/DDBJ databases">
        <authorList>
            <consortium name="Pathogen Informatics"/>
        </authorList>
    </citation>
    <scope>NUCLEOTIDE SEQUENCE [LARGE SCALE GENOMIC DNA]</scope>
</reference>
<evidence type="ECO:0000256" key="1">
    <source>
        <dbReference type="SAM" id="Phobius"/>
    </source>
</evidence>
<keyword evidence="4" id="KW-1185">Reference proteome</keyword>
<dbReference type="SUPFAM" id="SSF53901">
    <property type="entry name" value="Thiolase-like"/>
    <property type="match status" value="1"/>
</dbReference>
<dbReference type="EMBL" id="UYRU01075358">
    <property type="protein sequence ID" value="VDN25770.1"/>
    <property type="molecule type" value="Genomic_DNA"/>
</dbReference>
<accession>A0A3P7MH47</accession>
<proteinExistence type="predicted"/>